<dbReference type="Pfam" id="PF00202">
    <property type="entry name" value="Aminotran_3"/>
    <property type="match status" value="1"/>
</dbReference>
<dbReference type="GO" id="GO:0030170">
    <property type="term" value="F:pyridoxal phosphate binding"/>
    <property type="evidence" value="ECO:0007669"/>
    <property type="project" value="InterPro"/>
</dbReference>
<evidence type="ECO:0000313" key="5">
    <source>
        <dbReference type="Proteomes" id="UP000184604"/>
    </source>
</evidence>
<dbReference type="SUPFAM" id="SSF53383">
    <property type="entry name" value="PLP-dependent transferases"/>
    <property type="match status" value="1"/>
</dbReference>
<dbReference type="InterPro" id="IPR015421">
    <property type="entry name" value="PyrdxlP-dep_Trfase_major"/>
</dbReference>
<dbReference type="PANTHER" id="PTHR43094:SF1">
    <property type="entry name" value="AMINOTRANSFERASE CLASS-III"/>
    <property type="match status" value="1"/>
</dbReference>
<dbReference type="CDD" id="cd00610">
    <property type="entry name" value="OAT_like"/>
    <property type="match status" value="1"/>
</dbReference>
<dbReference type="NCBIfam" id="NF004718">
    <property type="entry name" value="PRK06062.1"/>
    <property type="match status" value="1"/>
</dbReference>
<dbReference type="AlphaFoldDB" id="A0A1L5F9M1"/>
<dbReference type="Gene3D" id="3.40.640.10">
    <property type="entry name" value="Type I PLP-dependent aspartate aminotransferase-like (Major domain)"/>
    <property type="match status" value="1"/>
</dbReference>
<dbReference type="Gene3D" id="3.90.1150.10">
    <property type="entry name" value="Aspartate Aminotransferase, domain 1"/>
    <property type="match status" value="1"/>
</dbReference>
<dbReference type="Proteomes" id="UP000184604">
    <property type="component" value="Chromosome"/>
</dbReference>
<gene>
    <name evidence="4" type="ORF">BS101_13520</name>
</gene>
<proteinExistence type="inferred from homology"/>
<dbReference type="PIRSF" id="PIRSF000521">
    <property type="entry name" value="Transaminase_4ab_Lys_Orn"/>
    <property type="match status" value="1"/>
</dbReference>
<dbReference type="InterPro" id="IPR005814">
    <property type="entry name" value="Aminotrans_3"/>
</dbReference>
<keyword evidence="4" id="KW-0032">Aminotransferase</keyword>
<reference evidence="4 5" key="1">
    <citation type="submission" date="2016-12" db="EMBL/GenBank/DDBJ databases">
        <title>Complete genome sequence of Clostridium kluyveri JZZ isolated from the pit mud of a Chinese flavor liquor-making factory.</title>
        <authorList>
            <person name="Wang Y."/>
        </authorList>
    </citation>
    <scope>NUCLEOTIDE SEQUENCE [LARGE SCALE GENOMIC DNA]</scope>
    <source>
        <strain evidence="4 5">JZZ</strain>
    </source>
</reference>
<organism evidence="4 5">
    <name type="scientific">Clostridium kluyveri</name>
    <dbReference type="NCBI Taxonomy" id="1534"/>
    <lineage>
        <taxon>Bacteria</taxon>
        <taxon>Bacillati</taxon>
        <taxon>Bacillota</taxon>
        <taxon>Clostridia</taxon>
        <taxon>Eubacteriales</taxon>
        <taxon>Clostridiaceae</taxon>
        <taxon>Clostridium</taxon>
    </lineage>
</organism>
<keyword evidence="2 3" id="KW-0663">Pyridoxal phosphate</keyword>
<dbReference type="RefSeq" id="WP_073539299.1">
    <property type="nucleotide sequence ID" value="NZ_CP018335.1"/>
</dbReference>
<evidence type="ECO:0000256" key="2">
    <source>
        <dbReference type="ARBA" id="ARBA00022898"/>
    </source>
</evidence>
<protein>
    <submittedName>
        <fullName evidence="4">Aspartate aminotransferase family protein</fullName>
    </submittedName>
</protein>
<dbReference type="EMBL" id="CP018335">
    <property type="protein sequence ID" value="APM39682.1"/>
    <property type="molecule type" value="Genomic_DNA"/>
</dbReference>
<dbReference type="PANTHER" id="PTHR43094">
    <property type="entry name" value="AMINOTRANSFERASE"/>
    <property type="match status" value="1"/>
</dbReference>
<dbReference type="GO" id="GO:0005829">
    <property type="term" value="C:cytosol"/>
    <property type="evidence" value="ECO:0007669"/>
    <property type="project" value="TreeGrafter"/>
</dbReference>
<sequence>MEILQNEELCLESNKIKEYDKKYNLHSWSAQKKLDPLVITKAEGIYFWDSTGKKYFDMSSQLVNLNIGHGNKKVINAIKEQADKMPFIGPGYAVDVRSKLAAKVIEKAPKNMGKVFFTLGGADSNENAIKIAKMVTGRFKIFSRYRSYHGASFGAANLTGEPRRYTCEPGIPGFVKFFDPYVYRESIRFESEEEACEYYLGKLKEQLIYEGTETVAAIFLETVTGSNGVIIPPKGYLQGIRKLCDEFGIMMVCDEVMAGWGRTGEWFACNNWDVEPDIITFAKGVTCGYVPMGGVIVSKKIGEYFDDNVLMCGLTYNAHPLGCAAGCATIEVYEEENLIENSKKMGVVLGQKLEQIKQKHASVGDVRYIGLFSAVELVKNKNTREALVPYGKDPEGIMGKIVGMLKEKGFSTYSHENCIMVAPPLIIKKEELEEAVDILDKVLDFVDEYIEK</sequence>
<dbReference type="InterPro" id="IPR015422">
    <property type="entry name" value="PyrdxlP-dep_Trfase_small"/>
</dbReference>
<evidence type="ECO:0000256" key="3">
    <source>
        <dbReference type="RuleBase" id="RU003560"/>
    </source>
</evidence>
<comment type="similarity">
    <text evidence="1 3">Belongs to the class-III pyridoxal-phosphate-dependent aminotransferase family.</text>
</comment>
<accession>A0A1L5F9M1</accession>
<evidence type="ECO:0000313" key="4">
    <source>
        <dbReference type="EMBL" id="APM39682.1"/>
    </source>
</evidence>
<name>A0A1L5F9M1_CLOKL</name>
<dbReference type="OrthoDB" id="9801052at2"/>
<evidence type="ECO:0000256" key="1">
    <source>
        <dbReference type="ARBA" id="ARBA00008954"/>
    </source>
</evidence>
<keyword evidence="4" id="KW-0808">Transferase</keyword>
<dbReference type="InterPro" id="IPR015424">
    <property type="entry name" value="PyrdxlP-dep_Trfase"/>
</dbReference>
<dbReference type="GO" id="GO:0008483">
    <property type="term" value="F:transaminase activity"/>
    <property type="evidence" value="ECO:0007669"/>
    <property type="project" value="UniProtKB-KW"/>
</dbReference>